<evidence type="ECO:0000313" key="2">
    <source>
        <dbReference type="Proteomes" id="UP000283855"/>
    </source>
</evidence>
<proteinExistence type="predicted"/>
<dbReference type="PROSITE" id="PS51257">
    <property type="entry name" value="PROKAR_LIPOPROTEIN"/>
    <property type="match status" value="1"/>
</dbReference>
<organism evidence="1 2">
    <name type="scientific">Phocaeicola coprophilus</name>
    <dbReference type="NCBI Taxonomy" id="387090"/>
    <lineage>
        <taxon>Bacteria</taxon>
        <taxon>Pseudomonadati</taxon>
        <taxon>Bacteroidota</taxon>
        <taxon>Bacteroidia</taxon>
        <taxon>Bacteroidales</taxon>
        <taxon>Bacteroidaceae</taxon>
        <taxon>Phocaeicola</taxon>
    </lineage>
</organism>
<comment type="caution">
    <text evidence="1">The sequence shown here is derived from an EMBL/GenBank/DDBJ whole genome shotgun (WGS) entry which is preliminary data.</text>
</comment>
<gene>
    <name evidence="1" type="ORF">DW921_08095</name>
</gene>
<dbReference type="RefSeq" id="WP_118400430.1">
    <property type="nucleotide sequence ID" value="NZ_CABJGD010000014.1"/>
</dbReference>
<dbReference type="AlphaFoldDB" id="A0A413T056"/>
<sequence length="258" mass="29235">MNLYKYILSILFPVVLSVLTFSCKEEAGIELFQNLDIVGEVPIQEGSLRCTVLHGGTINVYGGVGKYDVFSSDEETVQVEMVENRYMRFYALKSGQATLTVMDDAHNASEICISVEPYLRNIWLYEVGYQVMADDKELRTCIEEELAVSETWRDARLQLLFDTSEGGSCQIYSGNSALTDEGTRFTWTPEGVTVISPEGNELYLSRSEDFLLPENIRKSRALGPVHGAWEMDLTEEFRTKYPSVKSVRKILFYTYSAD</sequence>
<name>A0A413T056_9BACT</name>
<protein>
    <submittedName>
        <fullName evidence="1">Uncharacterized protein</fullName>
    </submittedName>
</protein>
<reference evidence="1 2" key="1">
    <citation type="submission" date="2018-08" db="EMBL/GenBank/DDBJ databases">
        <title>A genome reference for cultivated species of the human gut microbiota.</title>
        <authorList>
            <person name="Zou Y."/>
            <person name="Xue W."/>
            <person name="Luo G."/>
        </authorList>
    </citation>
    <scope>NUCLEOTIDE SEQUENCE [LARGE SCALE GENOMIC DNA]</scope>
    <source>
        <strain evidence="1 2">AM42-38</strain>
    </source>
</reference>
<dbReference type="EMBL" id="QSFT01000014">
    <property type="protein sequence ID" value="RHA75751.1"/>
    <property type="molecule type" value="Genomic_DNA"/>
</dbReference>
<dbReference type="Proteomes" id="UP000283855">
    <property type="component" value="Unassembled WGS sequence"/>
</dbReference>
<evidence type="ECO:0000313" key="1">
    <source>
        <dbReference type="EMBL" id="RHA75751.1"/>
    </source>
</evidence>
<accession>A0A413T056</accession>